<name>A0A060QBH9_9PROT</name>
<sequence>MLDIITFDAQGGGNILYKALAHPLASEALRRLEATLAAGGGFAVYDPGNVLRTLVALYPGLTPSCGVYTHDSEQVGKDDGLGGEKLALTDLSSSYARQVLALSFEHEKMLSRLARVTHADQQIFSLEPAKLPDSMLSNPRNYLDKLNFATNFAFFRDDERFSTRLVTANYWCNYDATDVRYWFRLYDDKGEILAEWEEEIPDAPAGIVVDSAVVRARFDLPAFCGQLFVHVLGARGHDVVKYALDTYGKNGELSLSVTHDANAWPSPRFATLPAPRPGEALILWIQNSHATPIPAGAITLNQMGEETHFPVAIEVGPFSTYALDVGALVKDIAWPAQLELRSGNHIVRPRYEITEGALTRIAHLNVERRDLVPEPALRKLPPSMGRGFVLPFPILDPRRFTSVVQPNPMSEKITSLPLRLDVFDDEGTLIKQKFLGNLPRNHETAIALHELTDCAGHADLVYDFRGGGEGDGWMHALMRYENRENGHAAETSFGGHIFNTLMTWRSEPQSYAGPPPGLTTRLFLKLGQEGHESFSCLIHPASVEGTAPSETILHLYSNDGVELERRRISINPSGSYMVWPHEIFGAEKLAEAGIGGYVLIRDLSCRLFGYHGQRNASAGFSLDHMFGF</sequence>
<proteinExistence type="predicted"/>
<reference evidence="1 2" key="2">
    <citation type="journal article" date="2014" name="PLoS ONE">
        <title>Evolution of mitochondria reconstructed from the energy metabolism of living bacteria.</title>
        <authorList>
            <person name="Degli Esposti M."/>
            <person name="Chouaia B."/>
            <person name="Comandatore F."/>
            <person name="Crotti E."/>
            <person name="Sassera D."/>
            <person name="Lievens P.M."/>
            <person name="Daffonchio D."/>
            <person name="Bandi C."/>
        </authorList>
    </citation>
    <scope>NUCLEOTIDE SEQUENCE [LARGE SCALE GENOMIC DNA]</scope>
    <source>
        <strain evidence="1 2">SF2.1</strain>
    </source>
</reference>
<dbReference type="EMBL" id="CBLX010000001">
    <property type="protein sequence ID" value="CDG38048.1"/>
    <property type="molecule type" value="Genomic_DNA"/>
</dbReference>
<dbReference type="AlphaFoldDB" id="A0A060QBH9"/>
<reference evidence="1 2" key="1">
    <citation type="journal article" date="2014" name="Genome Biol. Evol.">
        <title>Acetic acid bacteria genomes reveal functional traits for adaptation to life in insect guts.</title>
        <authorList>
            <person name="Chouaia B."/>
            <person name="Gaiarsa S."/>
            <person name="Crotti E."/>
            <person name="Comandatore F."/>
            <person name="Degli Esposti M."/>
            <person name="Ricci I."/>
            <person name="Alma A."/>
            <person name="Favia G."/>
            <person name="Bandi C."/>
            <person name="Daffonchio D."/>
        </authorList>
    </citation>
    <scope>NUCLEOTIDE SEQUENCE [LARGE SCALE GENOMIC DNA]</scope>
    <source>
        <strain evidence="1 2">SF2.1</strain>
    </source>
</reference>
<protein>
    <submittedName>
        <fullName evidence="1">Uncharacterized protein</fullName>
    </submittedName>
</protein>
<dbReference type="Proteomes" id="UP000027583">
    <property type="component" value="Unassembled WGS sequence"/>
</dbReference>
<evidence type="ECO:0000313" key="1">
    <source>
        <dbReference type="EMBL" id="CDG38048.1"/>
    </source>
</evidence>
<gene>
    <name evidence="1" type="ORF">ASAP_0003</name>
</gene>
<dbReference type="eggNOG" id="ENOG502Z7PF">
    <property type="taxonomic scope" value="Bacteria"/>
</dbReference>
<evidence type="ECO:0000313" key="2">
    <source>
        <dbReference type="Proteomes" id="UP000027583"/>
    </source>
</evidence>
<dbReference type="RefSeq" id="WP_023978743.1">
    <property type="nucleotide sequence ID" value="NZ_CBLX010000001.1"/>
</dbReference>
<organism evidence="1 2">
    <name type="scientific">Asaia bogorensis</name>
    <dbReference type="NCBI Taxonomy" id="91915"/>
    <lineage>
        <taxon>Bacteria</taxon>
        <taxon>Pseudomonadati</taxon>
        <taxon>Pseudomonadota</taxon>
        <taxon>Alphaproteobacteria</taxon>
        <taxon>Acetobacterales</taxon>
        <taxon>Acetobacteraceae</taxon>
        <taxon>Asaia</taxon>
    </lineage>
</organism>
<comment type="caution">
    <text evidence="1">The sequence shown here is derived from an EMBL/GenBank/DDBJ whole genome shotgun (WGS) entry which is preliminary data.</text>
</comment>
<accession>A0A060QBH9</accession>